<name>A0A0A9FQJ9_ARUDO</name>
<proteinExistence type="predicted"/>
<reference evidence="1" key="2">
    <citation type="journal article" date="2015" name="Data Brief">
        <title>Shoot transcriptome of the giant reed, Arundo donax.</title>
        <authorList>
            <person name="Barrero R.A."/>
            <person name="Guerrero F.D."/>
            <person name="Moolhuijzen P."/>
            <person name="Goolsby J.A."/>
            <person name="Tidwell J."/>
            <person name="Bellgard S.E."/>
            <person name="Bellgard M.I."/>
        </authorList>
    </citation>
    <scope>NUCLEOTIDE SEQUENCE</scope>
    <source>
        <tissue evidence="1">Shoot tissue taken approximately 20 cm above the soil surface</tissue>
    </source>
</reference>
<organism evidence="1">
    <name type="scientific">Arundo donax</name>
    <name type="common">Giant reed</name>
    <name type="synonym">Donax arundinaceus</name>
    <dbReference type="NCBI Taxonomy" id="35708"/>
    <lineage>
        <taxon>Eukaryota</taxon>
        <taxon>Viridiplantae</taxon>
        <taxon>Streptophyta</taxon>
        <taxon>Embryophyta</taxon>
        <taxon>Tracheophyta</taxon>
        <taxon>Spermatophyta</taxon>
        <taxon>Magnoliopsida</taxon>
        <taxon>Liliopsida</taxon>
        <taxon>Poales</taxon>
        <taxon>Poaceae</taxon>
        <taxon>PACMAD clade</taxon>
        <taxon>Arundinoideae</taxon>
        <taxon>Arundineae</taxon>
        <taxon>Arundo</taxon>
    </lineage>
</organism>
<protein>
    <submittedName>
        <fullName evidence="1">Uncharacterized protein</fullName>
    </submittedName>
</protein>
<sequence>MDCEVSDHPKNSLVLIL</sequence>
<reference evidence="1" key="1">
    <citation type="submission" date="2014-09" db="EMBL/GenBank/DDBJ databases">
        <authorList>
            <person name="Magalhaes I.L.F."/>
            <person name="Oliveira U."/>
            <person name="Santos F.R."/>
            <person name="Vidigal T.H.D.A."/>
            <person name="Brescovit A.D."/>
            <person name="Santos A.J."/>
        </authorList>
    </citation>
    <scope>NUCLEOTIDE SEQUENCE</scope>
    <source>
        <tissue evidence="1">Shoot tissue taken approximately 20 cm above the soil surface</tissue>
    </source>
</reference>
<dbReference type="AlphaFoldDB" id="A0A0A9FQJ9"/>
<accession>A0A0A9FQJ9</accession>
<evidence type="ECO:0000313" key="1">
    <source>
        <dbReference type="EMBL" id="JAE10573.1"/>
    </source>
</evidence>
<dbReference type="EMBL" id="GBRH01187323">
    <property type="protein sequence ID" value="JAE10573.1"/>
    <property type="molecule type" value="Transcribed_RNA"/>
</dbReference>